<dbReference type="GO" id="GO:0005886">
    <property type="term" value="C:plasma membrane"/>
    <property type="evidence" value="ECO:0007669"/>
    <property type="project" value="TreeGrafter"/>
</dbReference>
<accession>A0AA97DC47</accession>
<comment type="catalytic activity">
    <reaction evidence="1">
        <text>a beta-lactam + H2O = a substituted beta-amino acid</text>
        <dbReference type="Rhea" id="RHEA:20401"/>
        <dbReference type="ChEBI" id="CHEBI:15377"/>
        <dbReference type="ChEBI" id="CHEBI:35627"/>
        <dbReference type="ChEBI" id="CHEBI:140347"/>
        <dbReference type="EC" id="3.5.2.6"/>
    </reaction>
</comment>
<dbReference type="Gene3D" id="3.90.1310.10">
    <property type="entry name" value="Penicillin-binding protein 2a (Domain 2)"/>
    <property type="match status" value="1"/>
</dbReference>
<evidence type="ECO:0000313" key="8">
    <source>
        <dbReference type="EMBL" id="WOC33089.1"/>
    </source>
</evidence>
<dbReference type="InterPro" id="IPR050515">
    <property type="entry name" value="Beta-lactam/transpept"/>
</dbReference>
<dbReference type="GO" id="GO:0008800">
    <property type="term" value="F:beta-lactamase activity"/>
    <property type="evidence" value="ECO:0007669"/>
    <property type="project" value="UniProtKB-EC"/>
</dbReference>
<dbReference type="AlphaFoldDB" id="A0AA97DC47"/>
<keyword evidence="9" id="KW-1185">Reference proteome</keyword>
<dbReference type="InterPro" id="IPR001460">
    <property type="entry name" value="PCN-bd_Tpept"/>
</dbReference>
<sequence length="554" mass="58242">MPKPAKRILILMTAVFLLLTFCATEVLRIAVWNDSLAKTAVMQQTLTLTFTSGRGSIYDRNLQPLTGGKTSYLAAVVPGKETAAALSKVLTAQQMSSVYDRLKAGAPFLTKLDALVETDGILCFPEQERYPEQMPAAHLIGYLDSGGCGISGVEKAFNSLLTAGSKTTKITYQVDALRHLLPGESPQVLSSVSGAAAGVVLTIDKDLQKIVEDSAAPVLKKGAVVVLEAGTGRILASASFPNYDPTDITKALKSDDGALVNRVLQPYSVGSVFKLAAAAAALEHGADPNAKYTCTGSETVEGLTFHCAGGEAHGTETMCSALANSCNCYFIKLMQAVPQAQFLTMARSLGFGQSTEIAPGLSGSAGTLPALSELANRRALANFSIGQGTLLATPLQIAAMVNAVASQGIYTQPTVYAGQADGTGHLSVQASLQKGVPVFSHRSAQLLCSFMQESMASGTSRPGRPVHVKAAAKTGTAQTGHFTDGKEELICWYTGFFPVDTPKYVVTVLSEGGESGGKTCGPVFQKIADALYPHEIDNTEDCVYNNPIKNVKKQ</sequence>
<dbReference type="PANTHER" id="PTHR30627">
    <property type="entry name" value="PEPTIDOGLYCAN D,D-TRANSPEPTIDASE"/>
    <property type="match status" value="1"/>
</dbReference>
<dbReference type="GO" id="GO:0046677">
    <property type="term" value="P:response to antibiotic"/>
    <property type="evidence" value="ECO:0007669"/>
    <property type="project" value="UniProtKB-KW"/>
</dbReference>
<dbReference type="GO" id="GO:0071555">
    <property type="term" value="P:cell wall organization"/>
    <property type="evidence" value="ECO:0007669"/>
    <property type="project" value="TreeGrafter"/>
</dbReference>
<dbReference type="EC" id="3.5.2.6" evidence="3"/>
<evidence type="ECO:0000256" key="6">
    <source>
        <dbReference type="ARBA" id="ARBA00023251"/>
    </source>
</evidence>
<evidence type="ECO:0000256" key="4">
    <source>
        <dbReference type="ARBA" id="ARBA00022729"/>
    </source>
</evidence>
<evidence type="ECO:0000313" key="9">
    <source>
        <dbReference type="Proteomes" id="UP001300604"/>
    </source>
</evidence>
<keyword evidence="6" id="KW-0046">Antibiotic resistance</keyword>
<dbReference type="SUPFAM" id="SSF56519">
    <property type="entry name" value="Penicillin binding protein dimerisation domain"/>
    <property type="match status" value="1"/>
</dbReference>
<proteinExistence type="inferred from homology"/>
<dbReference type="Gene3D" id="3.40.710.10">
    <property type="entry name" value="DD-peptidase/beta-lactamase superfamily"/>
    <property type="match status" value="1"/>
</dbReference>
<dbReference type="KEGG" id="carl:PXC00_04200"/>
<keyword evidence="4" id="KW-0732">Signal</keyword>
<reference evidence="9" key="3">
    <citation type="submission" date="2024-06" db="EMBL/GenBank/DDBJ databases">
        <authorList>
            <person name="Zeng C."/>
        </authorList>
    </citation>
    <scope>NUCLEOTIDE SEQUENCE [LARGE SCALE GENOMIC DNA]</scope>
    <source>
        <strain evidence="9">ZCY20-5</strain>
    </source>
</reference>
<dbReference type="InterPro" id="IPR036138">
    <property type="entry name" value="PBP_dimer_sf"/>
</dbReference>
<keyword evidence="5" id="KW-0378">Hydrolase</keyword>
<organism evidence="8 9">
    <name type="scientific">Caproicibacterium argilliputei</name>
    <dbReference type="NCBI Taxonomy" id="3030016"/>
    <lineage>
        <taxon>Bacteria</taxon>
        <taxon>Bacillati</taxon>
        <taxon>Bacillota</taxon>
        <taxon>Clostridia</taxon>
        <taxon>Eubacteriales</taxon>
        <taxon>Oscillospiraceae</taxon>
        <taxon>Caproicibacterium</taxon>
    </lineage>
</organism>
<dbReference type="RefSeq" id="WP_275844313.1">
    <property type="nucleotide sequence ID" value="NZ_CP135996.1"/>
</dbReference>
<gene>
    <name evidence="8" type="ORF">PXC00_04200</name>
</gene>
<dbReference type="InterPro" id="IPR012338">
    <property type="entry name" value="Beta-lactam/transpept-like"/>
</dbReference>
<dbReference type="Proteomes" id="UP001300604">
    <property type="component" value="Chromosome"/>
</dbReference>
<evidence type="ECO:0000256" key="1">
    <source>
        <dbReference type="ARBA" id="ARBA00001526"/>
    </source>
</evidence>
<dbReference type="GO" id="GO:0008658">
    <property type="term" value="F:penicillin binding"/>
    <property type="evidence" value="ECO:0007669"/>
    <property type="project" value="InterPro"/>
</dbReference>
<name>A0AA97DC47_9FIRM</name>
<evidence type="ECO:0000256" key="2">
    <source>
        <dbReference type="ARBA" id="ARBA00007898"/>
    </source>
</evidence>
<protein>
    <recommendedName>
        <fullName evidence="3">beta-lactamase</fullName>
        <ecNumber evidence="3">3.5.2.6</ecNumber>
    </recommendedName>
</protein>
<evidence type="ECO:0000256" key="5">
    <source>
        <dbReference type="ARBA" id="ARBA00022801"/>
    </source>
</evidence>
<evidence type="ECO:0000259" key="7">
    <source>
        <dbReference type="Pfam" id="PF00905"/>
    </source>
</evidence>
<reference evidence="8 9" key="1">
    <citation type="submission" date="2024-06" db="EMBL/GenBank/DDBJ databases">
        <title>Caproicibacterium argilliputei sp. nov, a novel caproic acid producing anaerobic bacterium isolated from pit mud.</title>
        <authorList>
            <person name="Xia S."/>
        </authorList>
    </citation>
    <scope>NUCLEOTIDE SEQUENCE [LARGE SCALE GENOMIC DNA]</scope>
    <source>
        <strain evidence="8 9">ZCY20-5</strain>
    </source>
</reference>
<dbReference type="EMBL" id="CP135996">
    <property type="protein sequence ID" value="WOC33089.1"/>
    <property type="molecule type" value="Genomic_DNA"/>
</dbReference>
<dbReference type="Pfam" id="PF00905">
    <property type="entry name" value="Transpeptidase"/>
    <property type="match status" value="1"/>
</dbReference>
<reference evidence="9" key="2">
    <citation type="submission" date="2024-06" db="EMBL/GenBank/DDBJ databases">
        <title>Caproicibacterium argilliputei sp. nov, a novel caproic acid producing anaerobic bacterium isolated from pit mud.</title>
        <authorList>
            <person name="Zeng C."/>
        </authorList>
    </citation>
    <scope>NUCLEOTIDE SEQUENCE [LARGE SCALE GENOMIC DNA]</scope>
    <source>
        <strain evidence="9">ZCY20-5</strain>
    </source>
</reference>
<feature type="domain" description="Penicillin-binding protein transpeptidase" evidence="7">
    <location>
        <begin position="222"/>
        <end position="528"/>
    </location>
</feature>
<dbReference type="SUPFAM" id="SSF56601">
    <property type="entry name" value="beta-lactamase/transpeptidase-like"/>
    <property type="match status" value="1"/>
</dbReference>
<dbReference type="PANTHER" id="PTHR30627:SF6">
    <property type="entry name" value="BETA-LACTAMASE YBXI-RELATED"/>
    <property type="match status" value="1"/>
</dbReference>
<comment type="similarity">
    <text evidence="2">Belongs to the class-D beta-lactamase family.</text>
</comment>
<evidence type="ECO:0000256" key="3">
    <source>
        <dbReference type="ARBA" id="ARBA00012865"/>
    </source>
</evidence>